<name>A0A094ZTH0_SCHHA</name>
<dbReference type="EMBL" id="KL250968">
    <property type="protein sequence ID" value="KGB38095.1"/>
    <property type="molecule type" value="Genomic_DNA"/>
</dbReference>
<dbReference type="AlphaFoldDB" id="A0A094ZTH0"/>
<sequence length="266" mass="30557">MGHSGDASLNLPNVYNKFKACANGDNVLLPEYCEAYTEVSKLLVYFGNLFYFVTSDVNHKISELRDLYAADKINYKSVEQMAVYEEKQNEHLPVKKRKCVGSRTLLRLHRALLFVIDLMQEVCRGKLRTPPDEQLKVIARSVYDKTLSQYHPWPIRKAVGVAIYALPTREHLVHHIVQSQPPGSGLLTNEQCAEFLTSHALPVVRKFCFTTVHNEVRYIDVTNLLSSSLTLFIRLQHYILLCLQSLLDFACLIWLHDYGNLLRLVH</sequence>
<dbReference type="InterPro" id="IPR014830">
    <property type="entry name" value="Glycolipid_transfer_prot_dom"/>
</dbReference>
<organism evidence="1">
    <name type="scientific">Schistosoma haematobium</name>
    <name type="common">Blood fluke</name>
    <dbReference type="NCBI Taxonomy" id="6185"/>
    <lineage>
        <taxon>Eukaryota</taxon>
        <taxon>Metazoa</taxon>
        <taxon>Spiralia</taxon>
        <taxon>Lophotrochozoa</taxon>
        <taxon>Platyhelminthes</taxon>
        <taxon>Trematoda</taxon>
        <taxon>Digenea</taxon>
        <taxon>Strigeidida</taxon>
        <taxon>Schistosomatoidea</taxon>
        <taxon>Schistosomatidae</taxon>
        <taxon>Schistosoma</taxon>
    </lineage>
</organism>
<dbReference type="Pfam" id="PF08718">
    <property type="entry name" value="GLTP"/>
    <property type="match status" value="1"/>
</dbReference>
<reference evidence="1" key="1">
    <citation type="journal article" date="2012" name="Nat. Genet.">
        <title>Whole-genome sequence of Schistosoma haematobium.</title>
        <authorList>
            <person name="Young N.D."/>
            <person name="Jex A.R."/>
            <person name="Li B."/>
            <person name="Liu S."/>
            <person name="Yang L."/>
            <person name="Xiong Z."/>
            <person name="Li Y."/>
            <person name="Cantacessi C."/>
            <person name="Hall R.S."/>
            <person name="Xu X."/>
            <person name="Chen F."/>
            <person name="Wu X."/>
            <person name="Zerlotini A."/>
            <person name="Oliveira G."/>
            <person name="Hofmann A."/>
            <person name="Zhang G."/>
            <person name="Fang X."/>
            <person name="Kang Y."/>
            <person name="Campbell B.E."/>
            <person name="Loukas A."/>
            <person name="Ranganathan S."/>
            <person name="Rollinson D."/>
            <person name="Rinaldi G."/>
            <person name="Brindley P.J."/>
            <person name="Yang H."/>
            <person name="Wang J."/>
            <person name="Wang J."/>
            <person name="Gasser R.B."/>
        </authorList>
    </citation>
    <scope>NUCLEOTIDE SEQUENCE [LARGE SCALE GENOMIC DNA]</scope>
</reference>
<dbReference type="InterPro" id="IPR036497">
    <property type="entry name" value="GLTP_sf"/>
</dbReference>
<dbReference type="SUPFAM" id="SSF110004">
    <property type="entry name" value="Glycolipid transfer protein, GLTP"/>
    <property type="match status" value="1"/>
</dbReference>
<dbReference type="GO" id="GO:1902388">
    <property type="term" value="F:ceramide 1-phosphate transfer activity"/>
    <property type="evidence" value="ECO:0007669"/>
    <property type="project" value="TreeGrafter"/>
</dbReference>
<dbReference type="STRING" id="6185.A0A094ZTH0"/>
<dbReference type="GO" id="GO:0005829">
    <property type="term" value="C:cytosol"/>
    <property type="evidence" value="ECO:0007669"/>
    <property type="project" value="TreeGrafter"/>
</dbReference>
<evidence type="ECO:0000313" key="1">
    <source>
        <dbReference type="EMBL" id="KGB38095.1"/>
    </source>
</evidence>
<dbReference type="KEGG" id="shx:MS3_00003871"/>
<proteinExistence type="predicted"/>
<protein>
    <submittedName>
        <fullName evidence="1">Ceramide-1-phosphate transfer protein</fullName>
    </submittedName>
</protein>
<dbReference type="PANTHER" id="PTHR10219:SF43">
    <property type="entry name" value="GLYCOLIPID TRANSFER PROTEIN DOMAIN-CONTAINING PROTEIN"/>
    <property type="match status" value="1"/>
</dbReference>
<dbReference type="Gene3D" id="1.10.3520.10">
    <property type="entry name" value="Glycolipid transfer protein"/>
    <property type="match status" value="1"/>
</dbReference>
<gene>
    <name evidence="1" type="ORF">MS3_06464</name>
</gene>
<accession>A0A094ZTH0</accession>
<dbReference type="GO" id="GO:1902387">
    <property type="term" value="F:ceramide 1-phosphate binding"/>
    <property type="evidence" value="ECO:0007669"/>
    <property type="project" value="TreeGrafter"/>
</dbReference>
<dbReference type="PANTHER" id="PTHR10219">
    <property type="entry name" value="GLYCOLIPID TRANSFER PROTEIN-RELATED"/>
    <property type="match status" value="1"/>
</dbReference>
<dbReference type="RefSeq" id="XP_012797856.2">
    <property type="nucleotide sequence ID" value="XM_012942402.2"/>
</dbReference>
<dbReference type="GO" id="GO:0016020">
    <property type="term" value="C:membrane"/>
    <property type="evidence" value="ECO:0007669"/>
    <property type="project" value="TreeGrafter"/>
</dbReference>